<dbReference type="CDD" id="cd00190">
    <property type="entry name" value="Tryp_SPc"/>
    <property type="match status" value="1"/>
</dbReference>
<dbReference type="InterPro" id="IPR033116">
    <property type="entry name" value="TRYPSIN_SER"/>
</dbReference>
<proteinExistence type="inferred from homology"/>
<comment type="similarity">
    <text evidence="13">Belongs to the peptidase S1 family. CLIP subfamily.</text>
</comment>
<keyword evidence="5 15" id="KW-0812">Transmembrane</keyword>
<evidence type="ECO:0000256" key="5">
    <source>
        <dbReference type="ARBA" id="ARBA00022692"/>
    </source>
</evidence>
<keyword evidence="6 16" id="KW-0732">Signal</keyword>
<dbReference type="OrthoDB" id="9977409at2759"/>
<evidence type="ECO:0000256" key="7">
    <source>
        <dbReference type="ARBA" id="ARBA00022989"/>
    </source>
</evidence>
<evidence type="ECO:0000256" key="8">
    <source>
        <dbReference type="ARBA" id="ARBA00023053"/>
    </source>
</evidence>
<keyword evidence="8" id="KW-0915">Sodium</keyword>
<dbReference type="Pfam" id="PF13330">
    <property type="entry name" value="Mucin2_WxxW"/>
    <property type="match status" value="1"/>
</dbReference>
<feature type="transmembrane region" description="Helical" evidence="15">
    <location>
        <begin position="555"/>
        <end position="575"/>
    </location>
</feature>
<sequence length="1262" mass="141624">MSGKIFLLTIIILITTTITTTTTTTTAATTIGIQSECEPNDQWEWTQLFNVHRPTQQGEYEMYTAIRSLYPQLVCANPKAISAVNQMGMDMNSTLDVVVIRKYDVFCLNNYDAKYQRKLCDDYSVKYCCPKKKIEEKSSYLIDILPQQTNSIRSLSSSNANKQFTCGRASVTHQTSTNFFMTLYNSFVSKIINGVESKPNSWPWLVSIGIRYRATNGQWSNRTHICGGTLIEQSHVLTAAHCLEQKIDDRFVPLTTTNPSLESFFIIRIGVHDIRLTRSDEIYSAKKIWVHENFVSNTFENDVGVIRLNRPVPLGGRISPICLPTSVTPKNLEAGSRVSVAGWGTVTETARVHSNVLRQAEVNVLASRSCLAYADFNFDGQRQLCAAALDWSKDTCAGDSGGPLMFQENNTWNIGGITSYGYGCAKRNYPGQVDVKREGEWERINSEDLVRGDIIHVRGGDRVAADIRIVHSPGLLVDNSIITKDADPAPKSADFTSDNALETNNLLLCGTSVTHGSAIGIVVKTAQHTLLGKVCNTTESLDPKRTIYARTIRDIFLALTVFGLALGLVFFIVLYATGYYWLYAIQIMISVYLACIPEILPAIAQLCLTRTAQHMATRNCLVKVIDALYDLACTTILFVDKSVLTTNKMSTTQIWIPSNQERIISAAPTDDPTVIEEFRLMPGWQNIMRAAVLCSRAEYFADQNNYNRLAPFGEWDGDAREIAILKYAEYAELDISEIRRLYPRQRIAHFTPETKRIESYHFINETNPVVHLDCMMGAPERVFGRCAAVFFNDDEVVKDANMERLFNEACIQMGSLGDTVLGFADRQYDRGEENQEIWRFLGLISFSDPIQDNAITAIKKCRLAGVKVILITGDHPVTACALAKRLKIFSPDSETVEDIAMRRGVPLDRVAAREADAIIIHGRDIQAISQLELADTIINAPEVAFARTTLRQKQKIVECAQLGKAVVTCFCQSADDRGAIKKADVSVAMLKGSSESSRQEADLVLLDNDLNTLVGAIEEGRYLWENIKKCLAYCLIPLTLGPITLLIIDLITELLPTISLAYEKPESDLMTRGPIDKFRDLLINRRLLSLVWGQIGMLQVTAGFFTYLVVMAENGFWPSRLLGIRKAWDAAAINDLEDSYGQEWTYRQRKLLEYVGYASFLAAIIIVQIANLLICKTRRLSLFQQGIRSNLFVIFCIIFMPAVAVVLIYIPGLNRALFLERLQPLWWLPPIPFAIMIFIYDEIRKLMIRKSPEGWVAQETYH</sequence>
<dbReference type="FunFam" id="2.40.10.10:FF:000002">
    <property type="entry name" value="Transmembrane protease serine"/>
    <property type="match status" value="1"/>
</dbReference>
<evidence type="ECO:0000256" key="3">
    <source>
        <dbReference type="ARBA" id="ARBA00022475"/>
    </source>
</evidence>
<evidence type="ECO:0000313" key="19">
    <source>
        <dbReference type="EMBL" id="CAF3530618.1"/>
    </source>
</evidence>
<dbReference type="Pfam" id="PF00089">
    <property type="entry name" value="Trypsin"/>
    <property type="match status" value="1"/>
</dbReference>
<dbReference type="SUPFAM" id="SSF50494">
    <property type="entry name" value="Trypsin-like serine proteases"/>
    <property type="match status" value="1"/>
</dbReference>
<dbReference type="EMBL" id="CAJNOQ010000069">
    <property type="protein sequence ID" value="CAF0751024.1"/>
    <property type="molecule type" value="Genomic_DNA"/>
</dbReference>
<dbReference type="Proteomes" id="UP000663829">
    <property type="component" value="Unassembled WGS sequence"/>
</dbReference>
<dbReference type="PROSITE" id="PS00134">
    <property type="entry name" value="TRYPSIN_HIS"/>
    <property type="match status" value="1"/>
</dbReference>
<dbReference type="EMBL" id="CAJOBC010000069">
    <property type="protein sequence ID" value="CAF3530618.1"/>
    <property type="molecule type" value="Genomic_DNA"/>
</dbReference>
<protein>
    <recommendedName>
        <fullName evidence="17">Peptidase S1 domain-containing protein</fullName>
    </recommendedName>
</protein>
<feature type="domain" description="Peptidase S1" evidence="17">
    <location>
        <begin position="191"/>
        <end position="447"/>
    </location>
</feature>
<dbReference type="Gene3D" id="3.40.1110.10">
    <property type="entry name" value="Calcium-transporting ATPase, cytoplasmic domain N"/>
    <property type="match status" value="1"/>
</dbReference>
<keyword evidence="7 15" id="KW-1133">Transmembrane helix</keyword>
<dbReference type="InterPro" id="IPR050510">
    <property type="entry name" value="Cation_transp_ATPase_P-type"/>
</dbReference>
<evidence type="ECO:0000256" key="11">
    <source>
        <dbReference type="ARBA" id="ARBA00023180"/>
    </source>
</evidence>
<dbReference type="InterPro" id="IPR043504">
    <property type="entry name" value="Peptidase_S1_PA_chymotrypsin"/>
</dbReference>
<evidence type="ECO:0000259" key="17">
    <source>
        <dbReference type="PROSITE" id="PS50240"/>
    </source>
</evidence>
<evidence type="ECO:0000256" key="13">
    <source>
        <dbReference type="ARBA" id="ARBA00024195"/>
    </source>
</evidence>
<dbReference type="InterPro" id="IPR023214">
    <property type="entry name" value="HAD_sf"/>
</dbReference>
<dbReference type="SUPFAM" id="SSF56784">
    <property type="entry name" value="HAD-like"/>
    <property type="match status" value="1"/>
</dbReference>
<comment type="subcellular location">
    <subcellularLocation>
        <location evidence="2">Cell membrane</location>
        <topology evidence="2">Multi-pass membrane protein</topology>
    </subcellularLocation>
    <subcellularLocation>
        <location evidence="1">Secreted</location>
    </subcellularLocation>
</comment>
<dbReference type="FunFam" id="1.20.1110.10:FF:000095">
    <property type="entry name" value="Sodium/potassium-transporting ATPase subunit alpha-1"/>
    <property type="match status" value="1"/>
</dbReference>
<dbReference type="PRINTS" id="PR00119">
    <property type="entry name" value="CATATPASE"/>
</dbReference>
<dbReference type="GO" id="GO:0004252">
    <property type="term" value="F:serine-type endopeptidase activity"/>
    <property type="evidence" value="ECO:0007669"/>
    <property type="project" value="InterPro"/>
</dbReference>
<feature type="transmembrane region" description="Helical" evidence="15">
    <location>
        <begin position="1187"/>
        <end position="1210"/>
    </location>
</feature>
<keyword evidence="4" id="KW-0964">Secreted</keyword>
<evidence type="ECO:0000256" key="1">
    <source>
        <dbReference type="ARBA" id="ARBA00004613"/>
    </source>
</evidence>
<comment type="caution">
    <text evidence="18">The sequence shown here is derived from an EMBL/GenBank/DDBJ whole genome shotgun (WGS) entry which is preliminary data.</text>
</comment>
<dbReference type="InterPro" id="IPR006068">
    <property type="entry name" value="ATPase_P-typ_cation-transptr_C"/>
</dbReference>
<evidence type="ECO:0000256" key="6">
    <source>
        <dbReference type="ARBA" id="ARBA00022729"/>
    </source>
</evidence>
<evidence type="ECO:0000256" key="10">
    <source>
        <dbReference type="ARBA" id="ARBA00023157"/>
    </source>
</evidence>
<keyword evidence="9 15" id="KW-0472">Membrane</keyword>
<gene>
    <name evidence="18" type="ORF">GPM918_LOCUS832</name>
    <name evidence="19" type="ORF">SRO942_LOCUS832</name>
</gene>
<feature type="transmembrane region" description="Helical" evidence="15">
    <location>
        <begin position="1222"/>
        <end position="1240"/>
    </location>
</feature>
<keyword evidence="3" id="KW-1003">Cell membrane</keyword>
<dbReference type="PRINTS" id="PR00121">
    <property type="entry name" value="NAKATPASE"/>
</dbReference>
<evidence type="ECO:0000256" key="15">
    <source>
        <dbReference type="SAM" id="Phobius"/>
    </source>
</evidence>
<evidence type="ECO:0000256" key="12">
    <source>
        <dbReference type="ARBA" id="ARBA00023201"/>
    </source>
</evidence>
<keyword evidence="14" id="KW-0720">Serine protease</keyword>
<keyword evidence="14" id="KW-0378">Hydrolase</keyword>
<reference evidence="18" key="1">
    <citation type="submission" date="2021-02" db="EMBL/GenBank/DDBJ databases">
        <authorList>
            <person name="Nowell W R."/>
        </authorList>
    </citation>
    <scope>NUCLEOTIDE SEQUENCE</scope>
</reference>
<dbReference type="GO" id="GO:0006508">
    <property type="term" value="P:proteolysis"/>
    <property type="evidence" value="ECO:0007669"/>
    <property type="project" value="UniProtKB-KW"/>
</dbReference>
<dbReference type="Pfam" id="PF13246">
    <property type="entry name" value="Cation_ATPase"/>
    <property type="match status" value="1"/>
</dbReference>
<dbReference type="FunFam" id="2.40.10.10:FF:000068">
    <property type="entry name" value="transmembrane protease serine 2"/>
    <property type="match status" value="1"/>
</dbReference>
<dbReference type="InterPro" id="IPR036412">
    <property type="entry name" value="HAD-like_sf"/>
</dbReference>
<dbReference type="Gene3D" id="2.40.10.10">
    <property type="entry name" value="Trypsin-like serine proteases"/>
    <property type="match status" value="2"/>
</dbReference>
<evidence type="ECO:0000313" key="20">
    <source>
        <dbReference type="Proteomes" id="UP000663829"/>
    </source>
</evidence>
<dbReference type="InterPro" id="IPR023298">
    <property type="entry name" value="ATPase_P-typ_TM_dom_sf"/>
</dbReference>
<dbReference type="Proteomes" id="UP000681722">
    <property type="component" value="Unassembled WGS sequence"/>
</dbReference>
<dbReference type="InterPro" id="IPR009003">
    <property type="entry name" value="Peptidase_S1_PA"/>
</dbReference>
<name>A0A813P8L0_9BILA</name>
<dbReference type="AlphaFoldDB" id="A0A813P8L0"/>
<feature type="transmembrane region" description="Helical" evidence="15">
    <location>
        <begin position="1154"/>
        <end position="1175"/>
    </location>
</feature>
<dbReference type="PROSITE" id="PS50240">
    <property type="entry name" value="TRYPSIN_DOM"/>
    <property type="match status" value="1"/>
</dbReference>
<keyword evidence="10" id="KW-1015">Disulfide bond</keyword>
<dbReference type="InterPro" id="IPR001254">
    <property type="entry name" value="Trypsin_dom"/>
</dbReference>
<dbReference type="PANTHER" id="PTHR43294:SF13">
    <property type="entry name" value="SODIUM_POTASSIUM-TRANSPORTING ATPASE SUBUNIT ALPHA"/>
    <property type="match status" value="1"/>
</dbReference>
<dbReference type="Gene3D" id="1.20.1110.10">
    <property type="entry name" value="Calcium-transporting ATPase, transmembrane domain"/>
    <property type="match status" value="1"/>
</dbReference>
<keyword evidence="20" id="KW-1185">Reference proteome</keyword>
<evidence type="ECO:0000256" key="2">
    <source>
        <dbReference type="ARBA" id="ARBA00004651"/>
    </source>
</evidence>
<feature type="transmembrane region" description="Helical" evidence="15">
    <location>
        <begin position="1087"/>
        <end position="1110"/>
    </location>
</feature>
<dbReference type="SUPFAM" id="SSF81665">
    <property type="entry name" value="Calcium ATPase, transmembrane domain M"/>
    <property type="match status" value="1"/>
</dbReference>
<dbReference type="InterPro" id="IPR018114">
    <property type="entry name" value="TRYPSIN_HIS"/>
</dbReference>
<dbReference type="InterPro" id="IPR025155">
    <property type="entry name" value="WxxW_domain"/>
</dbReference>
<feature type="chain" id="PRO_5035597084" description="Peptidase S1 domain-containing protein" evidence="16">
    <location>
        <begin position="23"/>
        <end position="1262"/>
    </location>
</feature>
<dbReference type="Gene3D" id="2.70.150.10">
    <property type="entry name" value="Calcium-transporting ATPase, cytoplasmic transduction domain A"/>
    <property type="match status" value="1"/>
</dbReference>
<evidence type="ECO:0000256" key="4">
    <source>
        <dbReference type="ARBA" id="ARBA00022525"/>
    </source>
</evidence>
<evidence type="ECO:0000313" key="18">
    <source>
        <dbReference type="EMBL" id="CAF0751024.1"/>
    </source>
</evidence>
<dbReference type="GO" id="GO:0000166">
    <property type="term" value="F:nucleotide binding"/>
    <property type="evidence" value="ECO:0007669"/>
    <property type="project" value="InterPro"/>
</dbReference>
<keyword evidence="12" id="KW-0813">Transport</keyword>
<dbReference type="PANTHER" id="PTHR43294">
    <property type="entry name" value="SODIUM/POTASSIUM-TRANSPORTING ATPASE SUBUNIT ALPHA"/>
    <property type="match status" value="1"/>
</dbReference>
<dbReference type="SUPFAM" id="SSF81653">
    <property type="entry name" value="Calcium ATPase, transduction domain A"/>
    <property type="match status" value="1"/>
</dbReference>
<evidence type="ECO:0000256" key="16">
    <source>
        <dbReference type="SAM" id="SignalP"/>
    </source>
</evidence>
<dbReference type="SUPFAM" id="SSF81660">
    <property type="entry name" value="Metal cation-transporting ATPase, ATP-binding domain N"/>
    <property type="match status" value="1"/>
</dbReference>
<keyword evidence="14" id="KW-0645">Protease</keyword>
<evidence type="ECO:0000256" key="14">
    <source>
        <dbReference type="RuleBase" id="RU363034"/>
    </source>
</evidence>
<evidence type="ECO:0000256" key="9">
    <source>
        <dbReference type="ARBA" id="ARBA00023136"/>
    </source>
</evidence>
<feature type="signal peptide" evidence="16">
    <location>
        <begin position="1"/>
        <end position="22"/>
    </location>
</feature>
<accession>A0A813P8L0</accession>
<dbReference type="GO" id="GO:0006814">
    <property type="term" value="P:sodium ion transport"/>
    <property type="evidence" value="ECO:0007669"/>
    <property type="project" value="UniProtKB-KW"/>
</dbReference>
<keyword evidence="12" id="KW-0406">Ion transport</keyword>
<dbReference type="GO" id="GO:0005886">
    <property type="term" value="C:plasma membrane"/>
    <property type="evidence" value="ECO:0007669"/>
    <property type="project" value="UniProtKB-SubCell"/>
</dbReference>
<keyword evidence="12" id="KW-0739">Sodium transport</keyword>
<dbReference type="GO" id="GO:0005576">
    <property type="term" value="C:extracellular region"/>
    <property type="evidence" value="ECO:0007669"/>
    <property type="project" value="UniProtKB-SubCell"/>
</dbReference>
<dbReference type="InterPro" id="IPR023299">
    <property type="entry name" value="ATPase_P-typ_cyto_dom_N"/>
</dbReference>
<dbReference type="SMART" id="SM00020">
    <property type="entry name" value="Tryp_SPc"/>
    <property type="match status" value="1"/>
</dbReference>
<feature type="transmembrane region" description="Helical" evidence="15">
    <location>
        <begin position="580"/>
        <end position="600"/>
    </location>
</feature>
<organism evidence="18 20">
    <name type="scientific">Didymodactylos carnosus</name>
    <dbReference type="NCBI Taxonomy" id="1234261"/>
    <lineage>
        <taxon>Eukaryota</taxon>
        <taxon>Metazoa</taxon>
        <taxon>Spiralia</taxon>
        <taxon>Gnathifera</taxon>
        <taxon>Rotifera</taxon>
        <taxon>Eurotatoria</taxon>
        <taxon>Bdelloidea</taxon>
        <taxon>Philodinida</taxon>
        <taxon>Philodinidae</taxon>
        <taxon>Didymodactylos</taxon>
    </lineage>
</organism>
<keyword evidence="11" id="KW-0325">Glycoprotein</keyword>
<dbReference type="Gene3D" id="3.40.50.1000">
    <property type="entry name" value="HAD superfamily/HAD-like"/>
    <property type="match status" value="1"/>
</dbReference>
<dbReference type="Pfam" id="PF00689">
    <property type="entry name" value="Cation_ATPase_C"/>
    <property type="match status" value="1"/>
</dbReference>
<dbReference type="InterPro" id="IPR008250">
    <property type="entry name" value="ATPase_P-typ_transduc_dom_A_sf"/>
</dbReference>
<dbReference type="PROSITE" id="PS00135">
    <property type="entry name" value="TRYPSIN_SER"/>
    <property type="match status" value="1"/>
</dbReference>